<evidence type="ECO:0000313" key="2">
    <source>
        <dbReference type="Proteomes" id="UP000028999"/>
    </source>
</evidence>
<reference evidence="1 2" key="1">
    <citation type="journal article" date="2014" name="Science">
        <title>Plant genetics. Early allopolyploid evolution in the post-Neolithic Brassica napus oilseed genome.</title>
        <authorList>
            <person name="Chalhoub B."/>
            <person name="Denoeud F."/>
            <person name="Liu S."/>
            <person name="Parkin I.A."/>
            <person name="Tang H."/>
            <person name="Wang X."/>
            <person name="Chiquet J."/>
            <person name="Belcram H."/>
            <person name="Tong C."/>
            <person name="Samans B."/>
            <person name="Correa M."/>
            <person name="Da Silva C."/>
            <person name="Just J."/>
            <person name="Falentin C."/>
            <person name="Koh C.S."/>
            <person name="Le Clainche I."/>
            <person name="Bernard M."/>
            <person name="Bento P."/>
            <person name="Noel B."/>
            <person name="Labadie K."/>
            <person name="Alberti A."/>
            <person name="Charles M."/>
            <person name="Arnaud D."/>
            <person name="Guo H."/>
            <person name="Daviaud C."/>
            <person name="Alamery S."/>
            <person name="Jabbari K."/>
            <person name="Zhao M."/>
            <person name="Edger P.P."/>
            <person name="Chelaifa H."/>
            <person name="Tack D."/>
            <person name="Lassalle G."/>
            <person name="Mestiri I."/>
            <person name="Schnel N."/>
            <person name="Le Paslier M.C."/>
            <person name="Fan G."/>
            <person name="Renault V."/>
            <person name="Bayer P.E."/>
            <person name="Golicz A.A."/>
            <person name="Manoli S."/>
            <person name="Lee T.H."/>
            <person name="Thi V.H."/>
            <person name="Chalabi S."/>
            <person name="Hu Q."/>
            <person name="Fan C."/>
            <person name="Tollenaere R."/>
            <person name="Lu Y."/>
            <person name="Battail C."/>
            <person name="Shen J."/>
            <person name="Sidebottom C.H."/>
            <person name="Wang X."/>
            <person name="Canaguier A."/>
            <person name="Chauveau A."/>
            <person name="Berard A."/>
            <person name="Deniot G."/>
            <person name="Guan M."/>
            <person name="Liu Z."/>
            <person name="Sun F."/>
            <person name="Lim Y.P."/>
            <person name="Lyons E."/>
            <person name="Town C.D."/>
            <person name="Bancroft I."/>
            <person name="Wang X."/>
            <person name="Meng J."/>
            <person name="Ma J."/>
            <person name="Pires J.C."/>
            <person name="King G.J."/>
            <person name="Brunel D."/>
            <person name="Delourme R."/>
            <person name="Renard M."/>
            <person name="Aury J.M."/>
            <person name="Adams K.L."/>
            <person name="Batley J."/>
            <person name="Snowdon R.J."/>
            <person name="Tost J."/>
            <person name="Edwards D."/>
            <person name="Zhou Y."/>
            <person name="Hua W."/>
            <person name="Sharpe A.G."/>
            <person name="Paterson A.H."/>
            <person name="Guan C."/>
            <person name="Wincker P."/>
        </authorList>
    </citation>
    <scope>NUCLEOTIDE SEQUENCE [LARGE SCALE GENOMIC DNA]</scope>
    <source>
        <strain evidence="2">cv. Darmor-bzh</strain>
    </source>
</reference>
<sequence length="18" mass="2137">MHGHINVKRNPKVIHPCR</sequence>
<protein>
    <submittedName>
        <fullName evidence="1">BnaAnng31210D protein</fullName>
    </submittedName>
</protein>
<dbReference type="EMBL" id="LK040062">
    <property type="protein sequence ID" value="CDY69689.1"/>
    <property type="molecule type" value="Genomic_DNA"/>
</dbReference>
<dbReference type="Gramene" id="CDY69689">
    <property type="protein sequence ID" value="CDY69689"/>
    <property type="gene ID" value="GSBRNA2T00091497001"/>
</dbReference>
<keyword evidence="2" id="KW-1185">Reference proteome</keyword>
<proteinExistence type="predicted"/>
<dbReference type="PaxDb" id="3708-A0A078JS73"/>
<evidence type="ECO:0000313" key="1">
    <source>
        <dbReference type="EMBL" id="CDY69689.1"/>
    </source>
</evidence>
<name>A0A078JS73_BRANA</name>
<dbReference type="Proteomes" id="UP000028999">
    <property type="component" value="Unassembled WGS sequence"/>
</dbReference>
<organism evidence="1 2">
    <name type="scientific">Brassica napus</name>
    <name type="common">Rape</name>
    <dbReference type="NCBI Taxonomy" id="3708"/>
    <lineage>
        <taxon>Eukaryota</taxon>
        <taxon>Viridiplantae</taxon>
        <taxon>Streptophyta</taxon>
        <taxon>Embryophyta</taxon>
        <taxon>Tracheophyta</taxon>
        <taxon>Spermatophyta</taxon>
        <taxon>Magnoliopsida</taxon>
        <taxon>eudicotyledons</taxon>
        <taxon>Gunneridae</taxon>
        <taxon>Pentapetalae</taxon>
        <taxon>rosids</taxon>
        <taxon>malvids</taxon>
        <taxon>Brassicales</taxon>
        <taxon>Brassicaceae</taxon>
        <taxon>Brassiceae</taxon>
        <taxon>Brassica</taxon>
    </lineage>
</organism>
<gene>
    <name evidence="1" type="primary">BnaAnng31210D</name>
    <name evidence="1" type="ORF">GSBRNA2T00091497001</name>
</gene>
<accession>A0A078JS73</accession>
<dbReference type="AlphaFoldDB" id="A0A078JS73"/>